<dbReference type="InterPro" id="IPR058678">
    <property type="entry name" value="ARM_PUB"/>
</dbReference>
<dbReference type="eggNOG" id="ENOG502QWES">
    <property type="taxonomic scope" value="Eukaryota"/>
</dbReference>
<evidence type="ECO:0000256" key="1">
    <source>
        <dbReference type="ARBA" id="ARBA00000900"/>
    </source>
</evidence>
<dbReference type="InterPro" id="IPR011989">
    <property type="entry name" value="ARM-like"/>
</dbReference>
<gene>
    <name evidence="7" type="ORF">MIMGU_mgv1a007556mg</name>
</gene>
<evidence type="ECO:0000256" key="5">
    <source>
        <dbReference type="RuleBase" id="RU369093"/>
    </source>
</evidence>
<dbReference type="SUPFAM" id="SSF48371">
    <property type="entry name" value="ARM repeat"/>
    <property type="match status" value="1"/>
</dbReference>
<dbReference type="Gene3D" id="3.30.40.10">
    <property type="entry name" value="Zinc/RING finger domain, C3HC4 (zinc finger)"/>
    <property type="match status" value="1"/>
</dbReference>
<dbReference type="GO" id="GO:0061630">
    <property type="term" value="F:ubiquitin protein ligase activity"/>
    <property type="evidence" value="ECO:0007669"/>
    <property type="project" value="UniProtKB-UniRule"/>
</dbReference>
<dbReference type="PANTHER" id="PTHR22849">
    <property type="entry name" value="WDSAM1 PROTEIN"/>
    <property type="match status" value="1"/>
</dbReference>
<keyword evidence="3 5" id="KW-0808">Transferase</keyword>
<dbReference type="AlphaFoldDB" id="A0A022QPA4"/>
<dbReference type="Proteomes" id="UP000030748">
    <property type="component" value="Unassembled WGS sequence"/>
</dbReference>
<protein>
    <recommendedName>
        <fullName evidence="5 6">U-box domain-containing protein</fullName>
        <ecNumber evidence="5">2.3.2.27</ecNumber>
    </recommendedName>
    <alternativeName>
        <fullName evidence="5">RING-type E3 ubiquitin transferase PUB</fullName>
    </alternativeName>
</protein>
<dbReference type="PANTHER" id="PTHR22849:SF103">
    <property type="entry name" value="U-BOX DOMAIN-CONTAINING PROTEIN"/>
    <property type="match status" value="1"/>
</dbReference>
<evidence type="ECO:0000256" key="3">
    <source>
        <dbReference type="ARBA" id="ARBA00022679"/>
    </source>
</evidence>
<dbReference type="PROSITE" id="PS51698">
    <property type="entry name" value="U_BOX"/>
    <property type="match status" value="1"/>
</dbReference>
<dbReference type="CDD" id="cd16664">
    <property type="entry name" value="RING-Ubox_PUB"/>
    <property type="match status" value="1"/>
</dbReference>
<dbReference type="STRING" id="4155.A0A022QPA4"/>
<dbReference type="KEGG" id="egt:105965649"/>
<accession>A0A022QPA4</accession>
<evidence type="ECO:0000313" key="7">
    <source>
        <dbReference type="EMBL" id="EYU30497.1"/>
    </source>
</evidence>
<dbReference type="InterPro" id="IPR045210">
    <property type="entry name" value="RING-Ubox_PUB"/>
</dbReference>
<proteinExistence type="predicted"/>
<comment type="catalytic activity">
    <reaction evidence="1 5">
        <text>S-ubiquitinyl-[E2 ubiquitin-conjugating enzyme]-L-cysteine + [acceptor protein]-L-lysine = [E2 ubiquitin-conjugating enzyme]-L-cysteine + N(6)-ubiquitinyl-[acceptor protein]-L-lysine.</text>
        <dbReference type="EC" id="2.3.2.27"/>
    </reaction>
</comment>
<evidence type="ECO:0000256" key="4">
    <source>
        <dbReference type="ARBA" id="ARBA00022786"/>
    </source>
</evidence>
<dbReference type="InterPro" id="IPR003613">
    <property type="entry name" value="Ubox_domain"/>
</dbReference>
<dbReference type="FunFam" id="3.30.40.10:FF:000442">
    <property type="entry name" value="RING-type E3 ubiquitin transferase"/>
    <property type="match status" value="1"/>
</dbReference>
<feature type="domain" description="U-box" evidence="6">
    <location>
        <begin position="7"/>
        <end position="81"/>
    </location>
</feature>
<dbReference type="Gene3D" id="1.25.10.10">
    <property type="entry name" value="Leucine-rich Repeat Variant"/>
    <property type="match status" value="1"/>
</dbReference>
<dbReference type="Pfam" id="PF04564">
    <property type="entry name" value="U-box"/>
    <property type="match status" value="1"/>
</dbReference>
<dbReference type="EC" id="2.3.2.27" evidence="5"/>
<comment type="pathway">
    <text evidence="2 5">Protein modification; protein ubiquitination.</text>
</comment>
<keyword evidence="8" id="KW-1185">Reference proteome</keyword>
<dbReference type="GO" id="GO:0016567">
    <property type="term" value="P:protein ubiquitination"/>
    <property type="evidence" value="ECO:0007669"/>
    <property type="project" value="UniProtKB-UniRule"/>
</dbReference>
<keyword evidence="4 5" id="KW-0833">Ubl conjugation pathway</keyword>
<comment type="function">
    <text evidence="5">Functions as an E3 ubiquitin ligase.</text>
</comment>
<dbReference type="OMA" id="GRACMVQ"/>
<dbReference type="Pfam" id="PF25598">
    <property type="entry name" value="ARM_PUB"/>
    <property type="match status" value="1"/>
</dbReference>
<reference evidence="7 8" key="1">
    <citation type="journal article" date="2013" name="Proc. Natl. Acad. Sci. U.S.A.">
        <title>Fine-scale variation in meiotic recombination in Mimulus inferred from population shotgun sequencing.</title>
        <authorList>
            <person name="Hellsten U."/>
            <person name="Wright K.M."/>
            <person name="Jenkins J."/>
            <person name="Shu S."/>
            <person name="Yuan Y."/>
            <person name="Wessler S.R."/>
            <person name="Schmutz J."/>
            <person name="Willis J.H."/>
            <person name="Rokhsar D.S."/>
        </authorList>
    </citation>
    <scope>NUCLEOTIDE SEQUENCE [LARGE SCALE GENOMIC DNA]</scope>
    <source>
        <strain evidence="8">cv. DUN x IM62</strain>
    </source>
</reference>
<dbReference type="InterPro" id="IPR045185">
    <property type="entry name" value="PUB22/23/24-like"/>
</dbReference>
<dbReference type="InterPro" id="IPR013083">
    <property type="entry name" value="Znf_RING/FYVE/PHD"/>
</dbReference>
<dbReference type="OrthoDB" id="10064100at2759"/>
<dbReference type="PhylomeDB" id="A0A022QPA4"/>
<dbReference type="EMBL" id="KI631043">
    <property type="protein sequence ID" value="EYU30497.1"/>
    <property type="molecule type" value="Genomic_DNA"/>
</dbReference>
<dbReference type="UniPathway" id="UPA00143"/>
<dbReference type="SMART" id="SM00504">
    <property type="entry name" value="Ubox"/>
    <property type="match status" value="1"/>
</dbReference>
<dbReference type="InterPro" id="IPR016024">
    <property type="entry name" value="ARM-type_fold"/>
</dbReference>
<sequence length="403" mass="44837">MKGEEMVIPHLFRCPISLDLFKDPVTLSTGQTYDRIFIEKWLSEGNATCPVTMQKLDDSSIVPNHTLRHLIHEWIIDNSEGQFEAADDEENDVSIGEFKRILESNESTLDDKILVLDKVHSLSEKLPLENSRLIEFDFFGLLSELVFEIGTKSLKFVEKALFCALKLMPFSEMESLNKILEQETKYVVFLLLFEQGNISIKKSLCLVVEAISSCVDTKNLGEKLGKSDKLLRGIVDVVQNKSEANEAGVRALSSLSRIEKNRENLDKQGAVKGLIAYLSNVEIIEKGSLAPMAVSTIENLLLSVGSAKIAILDNCCGVKAIVKMVFRVSNHEGSESAVNCLVIVCSDSKIARETAIVEGVLTQLLLLLQSQCSARIKTKARMLLKLLRTMWINEDLNNGFGVI</sequence>
<dbReference type="SUPFAM" id="SSF57850">
    <property type="entry name" value="RING/U-box"/>
    <property type="match status" value="1"/>
</dbReference>
<evidence type="ECO:0000313" key="8">
    <source>
        <dbReference type="Proteomes" id="UP000030748"/>
    </source>
</evidence>
<organism evidence="7 8">
    <name type="scientific">Erythranthe guttata</name>
    <name type="common">Yellow monkey flower</name>
    <name type="synonym">Mimulus guttatus</name>
    <dbReference type="NCBI Taxonomy" id="4155"/>
    <lineage>
        <taxon>Eukaryota</taxon>
        <taxon>Viridiplantae</taxon>
        <taxon>Streptophyta</taxon>
        <taxon>Embryophyta</taxon>
        <taxon>Tracheophyta</taxon>
        <taxon>Spermatophyta</taxon>
        <taxon>Magnoliopsida</taxon>
        <taxon>eudicotyledons</taxon>
        <taxon>Gunneridae</taxon>
        <taxon>Pentapetalae</taxon>
        <taxon>asterids</taxon>
        <taxon>lamiids</taxon>
        <taxon>Lamiales</taxon>
        <taxon>Phrymaceae</taxon>
        <taxon>Erythranthe</taxon>
    </lineage>
</organism>
<name>A0A022QPA4_ERYGU</name>
<evidence type="ECO:0000256" key="2">
    <source>
        <dbReference type="ARBA" id="ARBA00004906"/>
    </source>
</evidence>
<evidence type="ECO:0000259" key="6">
    <source>
        <dbReference type="PROSITE" id="PS51698"/>
    </source>
</evidence>